<evidence type="ECO:0000256" key="1">
    <source>
        <dbReference type="ARBA" id="ARBA00008874"/>
    </source>
</evidence>
<evidence type="ECO:0000256" key="6">
    <source>
        <dbReference type="ARBA" id="ARBA00022777"/>
    </source>
</evidence>
<dbReference type="EC" id="2.7.11.1" evidence="2"/>
<keyword evidence="12" id="KW-0040">ANK repeat</keyword>
<feature type="repeat" description="ANK" evidence="12">
    <location>
        <begin position="44"/>
        <end position="76"/>
    </location>
</feature>
<evidence type="ECO:0000256" key="2">
    <source>
        <dbReference type="ARBA" id="ARBA00012513"/>
    </source>
</evidence>
<dbReference type="InterPro" id="IPR017441">
    <property type="entry name" value="Protein_kinase_ATP_BS"/>
</dbReference>
<dbReference type="EMBL" id="OW240918">
    <property type="protein sequence ID" value="CAH2305371.1"/>
    <property type="molecule type" value="Genomic_DNA"/>
</dbReference>
<dbReference type="Pfam" id="PF12796">
    <property type="entry name" value="Ank_2"/>
    <property type="match status" value="2"/>
</dbReference>
<evidence type="ECO:0000256" key="14">
    <source>
        <dbReference type="SAM" id="MobiDB-lite"/>
    </source>
</evidence>
<feature type="compositionally biased region" description="Basic residues" evidence="14">
    <location>
        <begin position="832"/>
        <end position="843"/>
    </location>
</feature>
<dbReference type="FunFam" id="1.10.510.10:FF:000331">
    <property type="entry name" value="Mitogen-activated protein kinase kinase kinase 19"/>
    <property type="match status" value="1"/>
</dbReference>
<evidence type="ECO:0000256" key="13">
    <source>
        <dbReference type="PROSITE-ProRule" id="PRU10141"/>
    </source>
</evidence>
<dbReference type="GO" id="GO:0004674">
    <property type="term" value="F:protein serine/threonine kinase activity"/>
    <property type="evidence" value="ECO:0007669"/>
    <property type="project" value="UniProtKB-KW"/>
</dbReference>
<evidence type="ECO:0000256" key="10">
    <source>
        <dbReference type="ARBA" id="ARBA00069016"/>
    </source>
</evidence>
<keyword evidence="3" id="KW-0723">Serine/threonine-protein kinase</keyword>
<dbReference type="InterPro" id="IPR011009">
    <property type="entry name" value="Kinase-like_dom_sf"/>
</dbReference>
<reference evidence="16" key="1">
    <citation type="submission" date="2022-03" db="EMBL/GenBank/DDBJ databases">
        <authorList>
            <person name="Alioto T."/>
            <person name="Alioto T."/>
            <person name="Gomez Garrido J."/>
        </authorList>
    </citation>
    <scope>NUCLEOTIDE SEQUENCE</scope>
</reference>
<dbReference type="SMART" id="SM00248">
    <property type="entry name" value="ANK"/>
    <property type="match status" value="3"/>
</dbReference>
<evidence type="ECO:0000256" key="3">
    <source>
        <dbReference type="ARBA" id="ARBA00022527"/>
    </source>
</evidence>
<dbReference type="PANTHER" id="PTHR11584:SF369">
    <property type="entry name" value="MITOGEN-ACTIVATED PROTEIN KINASE KINASE KINASE 19-RELATED"/>
    <property type="match status" value="1"/>
</dbReference>
<evidence type="ECO:0000256" key="11">
    <source>
        <dbReference type="ARBA" id="ARBA00080573"/>
    </source>
</evidence>
<evidence type="ECO:0000256" key="12">
    <source>
        <dbReference type="PROSITE-ProRule" id="PRU00023"/>
    </source>
</evidence>
<dbReference type="SUPFAM" id="SSF56112">
    <property type="entry name" value="Protein kinase-like (PK-like)"/>
    <property type="match status" value="1"/>
</dbReference>
<dbReference type="PROSITE" id="PS00107">
    <property type="entry name" value="PROTEIN_KINASE_ATP"/>
    <property type="match status" value="1"/>
</dbReference>
<dbReference type="PROSITE" id="PS50297">
    <property type="entry name" value="ANK_REP_REGION"/>
    <property type="match status" value="1"/>
</dbReference>
<dbReference type="GO" id="GO:0005524">
    <property type="term" value="F:ATP binding"/>
    <property type="evidence" value="ECO:0007669"/>
    <property type="project" value="UniProtKB-UniRule"/>
</dbReference>
<keyword evidence="7 13" id="KW-0067">ATP-binding</keyword>
<feature type="region of interest" description="Disordered" evidence="14">
    <location>
        <begin position="621"/>
        <end position="681"/>
    </location>
</feature>
<dbReference type="PROSITE" id="PS00108">
    <property type="entry name" value="PROTEIN_KINASE_ST"/>
    <property type="match status" value="1"/>
</dbReference>
<dbReference type="InterPro" id="IPR000719">
    <property type="entry name" value="Prot_kinase_dom"/>
</dbReference>
<name>A0AAD1SLL6_PELCU</name>
<feature type="binding site" evidence="13">
    <location>
        <position position="1189"/>
    </location>
    <ligand>
        <name>ATP</name>
        <dbReference type="ChEBI" id="CHEBI:30616"/>
    </ligand>
</feature>
<evidence type="ECO:0000256" key="8">
    <source>
        <dbReference type="ARBA" id="ARBA00047899"/>
    </source>
</evidence>
<dbReference type="Gene3D" id="1.10.510.10">
    <property type="entry name" value="Transferase(Phosphotransferase) domain 1"/>
    <property type="match status" value="1"/>
</dbReference>
<feature type="region of interest" description="Disordered" evidence="14">
    <location>
        <begin position="817"/>
        <end position="861"/>
    </location>
</feature>
<gene>
    <name evidence="16" type="ORF">PECUL_23A057421</name>
</gene>
<evidence type="ECO:0000256" key="7">
    <source>
        <dbReference type="ARBA" id="ARBA00022840"/>
    </source>
</evidence>
<evidence type="ECO:0000259" key="15">
    <source>
        <dbReference type="PROSITE" id="PS50011"/>
    </source>
</evidence>
<evidence type="ECO:0000256" key="4">
    <source>
        <dbReference type="ARBA" id="ARBA00022679"/>
    </source>
</evidence>
<keyword evidence="17" id="KW-1185">Reference proteome</keyword>
<proteinExistence type="inferred from homology"/>
<organism evidence="16 17">
    <name type="scientific">Pelobates cultripes</name>
    <name type="common">Western spadefoot toad</name>
    <dbReference type="NCBI Taxonomy" id="61616"/>
    <lineage>
        <taxon>Eukaryota</taxon>
        <taxon>Metazoa</taxon>
        <taxon>Chordata</taxon>
        <taxon>Craniata</taxon>
        <taxon>Vertebrata</taxon>
        <taxon>Euteleostomi</taxon>
        <taxon>Amphibia</taxon>
        <taxon>Batrachia</taxon>
        <taxon>Anura</taxon>
        <taxon>Pelobatoidea</taxon>
        <taxon>Pelobatidae</taxon>
        <taxon>Pelobates</taxon>
    </lineage>
</organism>
<sequence length="1427" mass="159812">MVLKMTEGSLTEFLEASANGDLERLRLIASHAEPGYINYQHPQSGDTALILAAEGNFSEVVRFLLEHGADVTLCNASNQTAAHVAKEEIQRQLISALSRTSFPHLRLTQAAWQGDLEAVQHLLSAETSMDVNMPNQQGLTPLMLAVRDEDLFDILNVDYRPLDILAELLKHNADPRICDFNGKSALCYASGLKSPRRQQLIDALEVGLSKPDAEDQAFCGFCPDTKHPLLDNPTSSREQISLAAQLGGPGSELNEDGNYIIAEKEDICNMKSNSRKNNKTDFRILGDLQRGAQAAQDMEKLYKKCEMQKTLLSRHWLTEPLPKAAVSKGNNKLDTLYPPSCRKTDDISEKMKGLGLGYLLQGSRSEPNILQTLGTNPLTDIMDIKQNIFQRLTSPDTERTRTMKRPSLCHSPCCVRLSPLQKSRAKTMDEIKVTNAVPPFLRSSESFLESPALESTSSHGDSRKSAQACNSDDIMSKDLIYISIGESMIISESLEHNKVNGASMSSRLCQMSLSVDEKCNQSLISEGYFMDTIAGPGESTEKVLTNEDEIICKEIVLEEQMVDSSHLPIYKENRADEIFDNYKTKLDSQQSDWKGVSKETTEPDFLRTPRQDLVSFVHITFSEPESPKEQMSSSAKQSQKKRRWNRSSVPHNVNHSFNILAQKENERTKKNKKARNKSASDVFLKNQRPLSNNKKTSLKNISVSSMEFMASPTNSPNFRKAHHLENINLDKNSKRSHTHLALYTPIKVSKPCVTRANTAPDFQNIKYPDMFVQMNPQNEGPGIYQMFETSFYSSGKELSAEDGNFCRESTSSTRSLVSKSVRSLSANDSKTKIQKKAQSRNKKSSSALTQKRKSSLTKEKAAKDVLNKIEDKVVIISGTDWHIEAIKHNDFNTNNDAIPTEDGPQNKYSDLSIIKEATIEGSFSINGSSHAQFTQMVIEISKGFDEEIAQHEHSKPKEVPKDESGQQGIVLSNGSLTKYNKKGQNDQILRTKDLPQNDEDLIDIHDEKLIDLIRQVYTEVREENSFNKLKNASHNIHMENTLKENLMENEGDPEHTITVSETDDVDIGTDTESEQTDELLSQLAQKMISLDEKESSLYRTLTNAQVAFETLRSHSQNADLEEEISSVKECNKKECLNSNTNNLNPTEDTGEFSQHIDGITWIKGEVLGKGAYGTVYCGLTSQGELIAAKQVVLDASDPVTAEKEYKKLQEEVELLKTLKHANIVGYLGTCLQDNIVTIFMEFVPGGSISSILKRFGPLHEIVISRYTKHILQGIAYLHKNRVIHRDIKGNNVMLMPDGVLKLIDFGCAKRLTRLSMSGTRSEVLISMHGTPFWMAPEVINESGHGEKSDIWSIGCTVFEMATGKPPLAHMHKMAAMYYIGANKGLMPTLPDHFSRRARDFVDLCLTRDQDERPSAEKLLQHSFIKRR</sequence>
<dbReference type="PANTHER" id="PTHR11584">
    <property type="entry name" value="SERINE/THREONINE PROTEIN KINASE"/>
    <property type="match status" value="1"/>
</dbReference>
<comment type="catalytic activity">
    <reaction evidence="9">
        <text>L-seryl-[protein] + ATP = O-phospho-L-seryl-[protein] + ADP + H(+)</text>
        <dbReference type="Rhea" id="RHEA:17989"/>
        <dbReference type="Rhea" id="RHEA-COMP:9863"/>
        <dbReference type="Rhea" id="RHEA-COMP:11604"/>
        <dbReference type="ChEBI" id="CHEBI:15378"/>
        <dbReference type="ChEBI" id="CHEBI:29999"/>
        <dbReference type="ChEBI" id="CHEBI:30616"/>
        <dbReference type="ChEBI" id="CHEBI:83421"/>
        <dbReference type="ChEBI" id="CHEBI:456216"/>
        <dbReference type="EC" id="2.7.11.1"/>
    </reaction>
</comment>
<dbReference type="InterPro" id="IPR002110">
    <property type="entry name" value="Ankyrin_rpt"/>
</dbReference>
<protein>
    <recommendedName>
        <fullName evidence="10">Mitogen-activated protein kinase kinase kinase 19</fullName>
        <ecNumber evidence="2">2.7.11.1</ecNumber>
    </recommendedName>
    <alternativeName>
        <fullName evidence="11">SPS1/STE20-related protein kinase YSK4</fullName>
    </alternativeName>
</protein>
<feature type="domain" description="Protein kinase" evidence="15">
    <location>
        <begin position="1161"/>
        <end position="1424"/>
    </location>
</feature>
<evidence type="ECO:0000256" key="9">
    <source>
        <dbReference type="ARBA" id="ARBA00048679"/>
    </source>
</evidence>
<dbReference type="SUPFAM" id="SSF48403">
    <property type="entry name" value="Ankyrin repeat"/>
    <property type="match status" value="1"/>
</dbReference>
<comment type="catalytic activity">
    <reaction evidence="8">
        <text>L-threonyl-[protein] + ATP = O-phospho-L-threonyl-[protein] + ADP + H(+)</text>
        <dbReference type="Rhea" id="RHEA:46608"/>
        <dbReference type="Rhea" id="RHEA-COMP:11060"/>
        <dbReference type="Rhea" id="RHEA-COMP:11605"/>
        <dbReference type="ChEBI" id="CHEBI:15378"/>
        <dbReference type="ChEBI" id="CHEBI:30013"/>
        <dbReference type="ChEBI" id="CHEBI:30616"/>
        <dbReference type="ChEBI" id="CHEBI:61977"/>
        <dbReference type="ChEBI" id="CHEBI:456216"/>
        <dbReference type="EC" id="2.7.11.1"/>
    </reaction>
</comment>
<keyword evidence="5 13" id="KW-0547">Nucleotide-binding</keyword>
<keyword evidence="4" id="KW-0808">Transferase</keyword>
<dbReference type="Proteomes" id="UP001295444">
    <property type="component" value="Chromosome 07"/>
</dbReference>
<accession>A0AAD1SLL6</accession>
<dbReference type="SMART" id="SM00220">
    <property type="entry name" value="S_TKc"/>
    <property type="match status" value="1"/>
</dbReference>
<dbReference type="InterPro" id="IPR036770">
    <property type="entry name" value="Ankyrin_rpt-contain_sf"/>
</dbReference>
<dbReference type="PROSITE" id="PS50011">
    <property type="entry name" value="PROTEIN_KINASE_DOM"/>
    <property type="match status" value="1"/>
</dbReference>
<keyword evidence="6 16" id="KW-0418">Kinase</keyword>
<evidence type="ECO:0000313" key="17">
    <source>
        <dbReference type="Proteomes" id="UP001295444"/>
    </source>
</evidence>
<dbReference type="PROSITE" id="PS50088">
    <property type="entry name" value="ANK_REPEAT"/>
    <property type="match status" value="1"/>
</dbReference>
<dbReference type="Pfam" id="PF00069">
    <property type="entry name" value="Pkinase"/>
    <property type="match status" value="1"/>
</dbReference>
<dbReference type="GO" id="GO:0035556">
    <property type="term" value="P:intracellular signal transduction"/>
    <property type="evidence" value="ECO:0007669"/>
    <property type="project" value="UniProtKB-ARBA"/>
</dbReference>
<comment type="similarity">
    <text evidence="1">Belongs to the protein kinase superfamily. STE Ser/Thr protein kinase family. STE20 subfamily.</text>
</comment>
<dbReference type="InterPro" id="IPR008271">
    <property type="entry name" value="Ser/Thr_kinase_AS"/>
</dbReference>
<evidence type="ECO:0000256" key="5">
    <source>
        <dbReference type="ARBA" id="ARBA00022741"/>
    </source>
</evidence>
<dbReference type="Gene3D" id="1.25.40.20">
    <property type="entry name" value="Ankyrin repeat-containing domain"/>
    <property type="match status" value="2"/>
</dbReference>
<feature type="compositionally biased region" description="Polar residues" evidence="14">
    <location>
        <begin position="646"/>
        <end position="659"/>
    </location>
</feature>
<evidence type="ECO:0000313" key="16">
    <source>
        <dbReference type="EMBL" id="CAH2305371.1"/>
    </source>
</evidence>